<name>A0A6G1JHG1_9PLEO</name>
<accession>A0A6G1JHG1</accession>
<sequence>MAAPNILPAHLSLGAAGGKFAIRVGDDNWIPRWARGVVLTFKVDRPTFPSDPAYYVATSALIEAARKYNELELGVRLKYVDSGPAVFKMIYRRNDLETKDYLEHAFFPGADLEERVLVIFSKAFKGPYIGAMVNIFYHALGHIFGLRHEFAHEDPHDQQFLSVLFGAENTESFMNYFENWREAVVTEQDARELKDFYALGADFYEDLLLVDVNPEGQWM</sequence>
<gene>
    <name evidence="1" type="ORF">K458DRAFT_427785</name>
</gene>
<reference evidence="1" key="1">
    <citation type="journal article" date="2020" name="Stud. Mycol.">
        <title>101 Dothideomycetes genomes: a test case for predicting lifestyles and emergence of pathogens.</title>
        <authorList>
            <person name="Haridas S."/>
            <person name="Albert R."/>
            <person name="Binder M."/>
            <person name="Bloem J."/>
            <person name="Labutti K."/>
            <person name="Salamov A."/>
            <person name="Andreopoulos B."/>
            <person name="Baker S."/>
            <person name="Barry K."/>
            <person name="Bills G."/>
            <person name="Bluhm B."/>
            <person name="Cannon C."/>
            <person name="Castanera R."/>
            <person name="Culley D."/>
            <person name="Daum C."/>
            <person name="Ezra D."/>
            <person name="Gonzalez J."/>
            <person name="Henrissat B."/>
            <person name="Kuo A."/>
            <person name="Liang C."/>
            <person name="Lipzen A."/>
            <person name="Lutzoni F."/>
            <person name="Magnuson J."/>
            <person name="Mondo S."/>
            <person name="Nolan M."/>
            <person name="Ohm R."/>
            <person name="Pangilinan J."/>
            <person name="Park H.-J."/>
            <person name="Ramirez L."/>
            <person name="Alfaro M."/>
            <person name="Sun H."/>
            <person name="Tritt A."/>
            <person name="Yoshinaga Y."/>
            <person name="Zwiers L.-H."/>
            <person name="Turgeon B."/>
            <person name="Goodwin S."/>
            <person name="Spatafora J."/>
            <person name="Crous P."/>
            <person name="Grigoriev I."/>
        </authorList>
    </citation>
    <scope>NUCLEOTIDE SEQUENCE</scope>
    <source>
        <strain evidence="1">CBS 122367</strain>
    </source>
</reference>
<keyword evidence="2" id="KW-1185">Reference proteome</keyword>
<dbReference type="Proteomes" id="UP000799291">
    <property type="component" value="Unassembled WGS sequence"/>
</dbReference>
<protein>
    <recommendedName>
        <fullName evidence="3">Zincin</fullName>
    </recommendedName>
</protein>
<dbReference type="EMBL" id="MU005572">
    <property type="protein sequence ID" value="KAF2689660.1"/>
    <property type="molecule type" value="Genomic_DNA"/>
</dbReference>
<dbReference type="GO" id="GO:0008237">
    <property type="term" value="F:metallopeptidase activity"/>
    <property type="evidence" value="ECO:0007669"/>
    <property type="project" value="InterPro"/>
</dbReference>
<evidence type="ECO:0000313" key="1">
    <source>
        <dbReference type="EMBL" id="KAF2689660.1"/>
    </source>
</evidence>
<dbReference type="Gene3D" id="3.40.390.10">
    <property type="entry name" value="Collagenase (Catalytic Domain)"/>
    <property type="match status" value="1"/>
</dbReference>
<proteinExistence type="predicted"/>
<dbReference type="SUPFAM" id="SSF55486">
    <property type="entry name" value="Metalloproteases ('zincins'), catalytic domain"/>
    <property type="match status" value="1"/>
</dbReference>
<organism evidence="1 2">
    <name type="scientific">Lentithecium fluviatile CBS 122367</name>
    <dbReference type="NCBI Taxonomy" id="1168545"/>
    <lineage>
        <taxon>Eukaryota</taxon>
        <taxon>Fungi</taxon>
        <taxon>Dikarya</taxon>
        <taxon>Ascomycota</taxon>
        <taxon>Pezizomycotina</taxon>
        <taxon>Dothideomycetes</taxon>
        <taxon>Pleosporomycetidae</taxon>
        <taxon>Pleosporales</taxon>
        <taxon>Massarineae</taxon>
        <taxon>Lentitheciaceae</taxon>
        <taxon>Lentithecium</taxon>
    </lineage>
</organism>
<dbReference type="AlphaFoldDB" id="A0A6G1JHG1"/>
<evidence type="ECO:0000313" key="2">
    <source>
        <dbReference type="Proteomes" id="UP000799291"/>
    </source>
</evidence>
<dbReference type="InterPro" id="IPR024079">
    <property type="entry name" value="MetalloPept_cat_dom_sf"/>
</dbReference>
<evidence type="ECO:0008006" key="3">
    <source>
        <dbReference type="Google" id="ProtNLM"/>
    </source>
</evidence>
<dbReference type="OrthoDB" id="406838at2759"/>